<sequence length="270" mass="30636">MANLIRSAKSGNDWTQDDLQAYNIRVIFQDATSFFGGPLPQPTVNPEVLSARNRDDPTCDDSVPSFIHLLKLATSATTRDESAVRDFTRLLLEQLKYEVGLGQSDIVGLFGKRRYFEFITCGQVKHVEIDVFILDRSSGHYSLLVQEDRRLFQEEELDPEPQLIASAIGAFYKYNYFRVRALGLPALEEQMLPGIIMTGSLPTFYKIPVTTALAHAVQDGQYPTQETAVYAHLPELPRPQQCFDEGMEPLDNRYIIFSCFEAFKQLVRNV</sequence>
<evidence type="ECO:0000313" key="1">
    <source>
        <dbReference type="EMBL" id="KAG6379547.1"/>
    </source>
</evidence>
<proteinExistence type="predicted"/>
<name>A0A8I2YYL1_9AGAM</name>
<protein>
    <submittedName>
        <fullName evidence="1">Uncharacterized protein</fullName>
    </submittedName>
</protein>
<dbReference type="Proteomes" id="UP000683000">
    <property type="component" value="Unassembled WGS sequence"/>
</dbReference>
<reference evidence="1" key="1">
    <citation type="submission" date="2021-03" db="EMBL/GenBank/DDBJ databases">
        <title>Evolutionary innovations through gain and loss of genes in the ectomycorrhizal Boletales.</title>
        <authorList>
            <person name="Wu G."/>
            <person name="Miyauchi S."/>
            <person name="Morin E."/>
            <person name="Yang Z.-L."/>
            <person name="Xu J."/>
            <person name="Martin F.M."/>
        </authorList>
    </citation>
    <scope>NUCLEOTIDE SEQUENCE</scope>
    <source>
        <strain evidence="1">BR01</strain>
    </source>
</reference>
<accession>A0A8I2YYL1</accession>
<dbReference type="AlphaFoldDB" id="A0A8I2YYL1"/>
<evidence type="ECO:0000313" key="2">
    <source>
        <dbReference type="Proteomes" id="UP000683000"/>
    </source>
</evidence>
<keyword evidence="2" id="KW-1185">Reference proteome</keyword>
<comment type="caution">
    <text evidence="1">The sequence shown here is derived from an EMBL/GenBank/DDBJ whole genome shotgun (WGS) entry which is preliminary data.</text>
</comment>
<gene>
    <name evidence="1" type="ORF">JVT61DRAFT_10046</name>
</gene>
<dbReference type="EMBL" id="JAGFBS010000004">
    <property type="protein sequence ID" value="KAG6379547.1"/>
    <property type="molecule type" value="Genomic_DNA"/>
</dbReference>
<dbReference type="OrthoDB" id="3253976at2759"/>
<organism evidence="1 2">
    <name type="scientific">Boletus reticuloceps</name>
    <dbReference type="NCBI Taxonomy" id="495285"/>
    <lineage>
        <taxon>Eukaryota</taxon>
        <taxon>Fungi</taxon>
        <taxon>Dikarya</taxon>
        <taxon>Basidiomycota</taxon>
        <taxon>Agaricomycotina</taxon>
        <taxon>Agaricomycetes</taxon>
        <taxon>Agaricomycetidae</taxon>
        <taxon>Boletales</taxon>
        <taxon>Boletineae</taxon>
        <taxon>Boletaceae</taxon>
        <taxon>Boletoideae</taxon>
        <taxon>Boletus</taxon>
    </lineage>
</organism>